<keyword evidence="3" id="KW-1185">Reference proteome</keyword>
<organism evidence="2 3">
    <name type="scientific">Oedothorax gibbosus</name>
    <dbReference type="NCBI Taxonomy" id="931172"/>
    <lineage>
        <taxon>Eukaryota</taxon>
        <taxon>Metazoa</taxon>
        <taxon>Ecdysozoa</taxon>
        <taxon>Arthropoda</taxon>
        <taxon>Chelicerata</taxon>
        <taxon>Arachnida</taxon>
        <taxon>Araneae</taxon>
        <taxon>Araneomorphae</taxon>
        <taxon>Entelegynae</taxon>
        <taxon>Araneoidea</taxon>
        <taxon>Linyphiidae</taxon>
        <taxon>Erigoninae</taxon>
        <taxon>Oedothorax</taxon>
    </lineage>
</organism>
<dbReference type="EMBL" id="JAFNEN010000378">
    <property type="protein sequence ID" value="KAG8184298.1"/>
    <property type="molecule type" value="Genomic_DNA"/>
</dbReference>
<evidence type="ECO:0000313" key="3">
    <source>
        <dbReference type="Proteomes" id="UP000827092"/>
    </source>
</evidence>
<protein>
    <submittedName>
        <fullName evidence="2">Uncharacterized protein</fullName>
    </submittedName>
</protein>
<accession>A0AAV6UKT2</accession>
<name>A0AAV6UKT2_9ARAC</name>
<sequence length="84" mass="9620">MRIEFNVAPIVELETGSTVRKFNEEGEDQSESNQTYCPEEKQREMGKDDSRSYFCQSVLGRGKTRVCIIIINSGLNPDYRPKEA</sequence>
<dbReference type="Proteomes" id="UP000827092">
    <property type="component" value="Unassembled WGS sequence"/>
</dbReference>
<feature type="region of interest" description="Disordered" evidence="1">
    <location>
        <begin position="21"/>
        <end position="44"/>
    </location>
</feature>
<dbReference type="AlphaFoldDB" id="A0AAV6UKT2"/>
<evidence type="ECO:0000256" key="1">
    <source>
        <dbReference type="SAM" id="MobiDB-lite"/>
    </source>
</evidence>
<gene>
    <name evidence="2" type="ORF">JTE90_008983</name>
</gene>
<reference evidence="2 3" key="1">
    <citation type="journal article" date="2022" name="Nat. Ecol. Evol.">
        <title>A masculinizing supergene underlies an exaggerated male reproductive morph in a spider.</title>
        <authorList>
            <person name="Hendrickx F."/>
            <person name="De Corte Z."/>
            <person name="Sonet G."/>
            <person name="Van Belleghem S.M."/>
            <person name="Kostlbacher S."/>
            <person name="Vangestel C."/>
        </authorList>
    </citation>
    <scope>NUCLEOTIDE SEQUENCE [LARGE SCALE GENOMIC DNA]</scope>
    <source>
        <strain evidence="2">W744_W776</strain>
    </source>
</reference>
<comment type="caution">
    <text evidence="2">The sequence shown here is derived from an EMBL/GenBank/DDBJ whole genome shotgun (WGS) entry which is preliminary data.</text>
</comment>
<proteinExistence type="predicted"/>
<evidence type="ECO:0000313" key="2">
    <source>
        <dbReference type="EMBL" id="KAG8184298.1"/>
    </source>
</evidence>